<accession>A0A0A8ZDS8</accession>
<name>A0A0A8ZDS8_ARUDO</name>
<reference evidence="1" key="1">
    <citation type="submission" date="2014-09" db="EMBL/GenBank/DDBJ databases">
        <authorList>
            <person name="Magalhaes I.L.F."/>
            <person name="Oliveira U."/>
            <person name="Santos F.R."/>
            <person name="Vidigal T.H.D.A."/>
            <person name="Brescovit A.D."/>
            <person name="Santos A.J."/>
        </authorList>
    </citation>
    <scope>NUCLEOTIDE SEQUENCE</scope>
    <source>
        <tissue evidence="1">Shoot tissue taken approximately 20 cm above the soil surface</tissue>
    </source>
</reference>
<dbReference type="EMBL" id="GBRH01262067">
    <property type="protein sequence ID" value="JAD35828.1"/>
    <property type="molecule type" value="Transcribed_RNA"/>
</dbReference>
<sequence>MKRLPICFYFIF</sequence>
<protein>
    <submittedName>
        <fullName evidence="1">Uncharacterized protein</fullName>
    </submittedName>
</protein>
<proteinExistence type="predicted"/>
<organism evidence="1">
    <name type="scientific">Arundo donax</name>
    <name type="common">Giant reed</name>
    <name type="synonym">Donax arundinaceus</name>
    <dbReference type="NCBI Taxonomy" id="35708"/>
    <lineage>
        <taxon>Eukaryota</taxon>
        <taxon>Viridiplantae</taxon>
        <taxon>Streptophyta</taxon>
        <taxon>Embryophyta</taxon>
        <taxon>Tracheophyta</taxon>
        <taxon>Spermatophyta</taxon>
        <taxon>Magnoliopsida</taxon>
        <taxon>Liliopsida</taxon>
        <taxon>Poales</taxon>
        <taxon>Poaceae</taxon>
        <taxon>PACMAD clade</taxon>
        <taxon>Arundinoideae</taxon>
        <taxon>Arundineae</taxon>
        <taxon>Arundo</taxon>
    </lineage>
</organism>
<reference evidence="1" key="2">
    <citation type="journal article" date="2015" name="Data Brief">
        <title>Shoot transcriptome of the giant reed, Arundo donax.</title>
        <authorList>
            <person name="Barrero R.A."/>
            <person name="Guerrero F.D."/>
            <person name="Moolhuijzen P."/>
            <person name="Goolsby J.A."/>
            <person name="Tidwell J."/>
            <person name="Bellgard S.E."/>
            <person name="Bellgard M.I."/>
        </authorList>
    </citation>
    <scope>NUCLEOTIDE SEQUENCE</scope>
    <source>
        <tissue evidence="1">Shoot tissue taken approximately 20 cm above the soil surface</tissue>
    </source>
</reference>
<evidence type="ECO:0000313" key="1">
    <source>
        <dbReference type="EMBL" id="JAD35828.1"/>
    </source>
</evidence>